<evidence type="ECO:0000313" key="3">
    <source>
        <dbReference type="EMBL" id="KAI5382668.1"/>
    </source>
</evidence>
<dbReference type="GO" id="GO:0005741">
    <property type="term" value="C:mitochondrial outer membrane"/>
    <property type="evidence" value="ECO:0007669"/>
    <property type="project" value="InterPro"/>
</dbReference>
<dbReference type="AlphaFoldDB" id="A0A9D4VG38"/>
<name>A0A9D4VG38_PEA</name>
<dbReference type="Gramene" id="Psat07G0019300-T1">
    <property type="protein sequence ID" value="KAI5382668.1"/>
    <property type="gene ID" value="KIW84_070193"/>
</dbReference>
<comment type="caution">
    <text evidence="3">The sequence shown here is derived from an EMBL/GenBank/DDBJ whole genome shotgun (WGS) entry which is preliminary data.</text>
</comment>
<evidence type="ECO:0000259" key="2">
    <source>
        <dbReference type="Pfam" id="PF00206"/>
    </source>
</evidence>
<dbReference type="InterPro" id="IPR008948">
    <property type="entry name" value="L-Aspartase-like"/>
</dbReference>
<dbReference type="InterPro" id="IPR000362">
    <property type="entry name" value="Fumarate_lyase_fam"/>
</dbReference>
<dbReference type="FunFam" id="1.20.200.10:FF:000015">
    <property type="entry name" value="argininosuccinate lyase isoform X2"/>
    <property type="match status" value="1"/>
</dbReference>
<dbReference type="PANTHER" id="PTHR43814:SF1">
    <property type="entry name" value="ARGININOSUCCINATE LYASE"/>
    <property type="match status" value="1"/>
</dbReference>
<dbReference type="Gene3D" id="1.10.40.30">
    <property type="entry name" value="Fumarase/aspartase (C-terminal domain)"/>
    <property type="match status" value="1"/>
</dbReference>
<dbReference type="InterPro" id="IPR022761">
    <property type="entry name" value="Fumarate_lyase_N"/>
</dbReference>
<dbReference type="PROSITE" id="PS00163">
    <property type="entry name" value="FUMARATE_LYASES"/>
    <property type="match status" value="1"/>
</dbReference>
<dbReference type="GO" id="GO:0005829">
    <property type="term" value="C:cytosol"/>
    <property type="evidence" value="ECO:0007669"/>
    <property type="project" value="TreeGrafter"/>
</dbReference>
<dbReference type="InterPro" id="IPR020557">
    <property type="entry name" value="Fumarate_lyase_CS"/>
</dbReference>
<dbReference type="GO" id="GO:0004056">
    <property type="term" value="F:argininosuccinate lyase activity"/>
    <property type="evidence" value="ECO:0007669"/>
    <property type="project" value="InterPro"/>
</dbReference>
<dbReference type="PRINTS" id="PR00145">
    <property type="entry name" value="ARGSUCLYASE"/>
</dbReference>
<dbReference type="GO" id="GO:0055085">
    <property type="term" value="P:transmembrane transport"/>
    <property type="evidence" value="ECO:0007669"/>
    <property type="project" value="InterPro"/>
</dbReference>
<dbReference type="SUPFAM" id="SSF48557">
    <property type="entry name" value="L-aspartase-like"/>
    <property type="match status" value="1"/>
</dbReference>
<keyword evidence="4" id="KW-1185">Reference proteome</keyword>
<dbReference type="InterPro" id="IPR024083">
    <property type="entry name" value="Fumarase/histidase_N"/>
</dbReference>
<dbReference type="Gene3D" id="1.20.200.10">
    <property type="entry name" value="Fumarase/aspartase (Central domain)"/>
    <property type="match status" value="1"/>
</dbReference>
<dbReference type="EMBL" id="JAMSHJ010000007">
    <property type="protein sequence ID" value="KAI5382668.1"/>
    <property type="molecule type" value="Genomic_DNA"/>
</dbReference>
<organism evidence="3 4">
    <name type="scientific">Pisum sativum</name>
    <name type="common">Garden pea</name>
    <name type="synonym">Lathyrus oleraceus</name>
    <dbReference type="NCBI Taxonomy" id="3888"/>
    <lineage>
        <taxon>Eukaryota</taxon>
        <taxon>Viridiplantae</taxon>
        <taxon>Streptophyta</taxon>
        <taxon>Embryophyta</taxon>
        <taxon>Tracheophyta</taxon>
        <taxon>Spermatophyta</taxon>
        <taxon>Magnoliopsida</taxon>
        <taxon>eudicotyledons</taxon>
        <taxon>Gunneridae</taxon>
        <taxon>Pentapetalae</taxon>
        <taxon>rosids</taxon>
        <taxon>fabids</taxon>
        <taxon>Fabales</taxon>
        <taxon>Fabaceae</taxon>
        <taxon>Papilionoideae</taxon>
        <taxon>50 kb inversion clade</taxon>
        <taxon>NPAAA clade</taxon>
        <taxon>Hologalegina</taxon>
        <taxon>IRL clade</taxon>
        <taxon>Fabeae</taxon>
        <taxon>Lathyrus</taxon>
    </lineage>
</organism>
<dbReference type="InterPro" id="IPR023614">
    <property type="entry name" value="Porin_dom_sf"/>
</dbReference>
<reference evidence="3 4" key="1">
    <citation type="journal article" date="2022" name="Nat. Genet.">
        <title>Improved pea reference genome and pan-genome highlight genomic features and evolutionary characteristics.</title>
        <authorList>
            <person name="Yang T."/>
            <person name="Liu R."/>
            <person name="Luo Y."/>
            <person name="Hu S."/>
            <person name="Wang D."/>
            <person name="Wang C."/>
            <person name="Pandey M.K."/>
            <person name="Ge S."/>
            <person name="Xu Q."/>
            <person name="Li N."/>
            <person name="Li G."/>
            <person name="Huang Y."/>
            <person name="Saxena R.K."/>
            <person name="Ji Y."/>
            <person name="Li M."/>
            <person name="Yan X."/>
            <person name="He Y."/>
            <person name="Liu Y."/>
            <person name="Wang X."/>
            <person name="Xiang C."/>
            <person name="Varshney R.K."/>
            <person name="Ding H."/>
            <person name="Gao S."/>
            <person name="Zong X."/>
        </authorList>
    </citation>
    <scope>NUCLEOTIDE SEQUENCE [LARGE SCALE GENOMIC DNA]</scope>
    <source>
        <strain evidence="3 4">cv. Zhongwan 6</strain>
    </source>
</reference>
<dbReference type="GO" id="GO:0042450">
    <property type="term" value="P:L-arginine biosynthetic process via ornithine"/>
    <property type="evidence" value="ECO:0007669"/>
    <property type="project" value="InterPro"/>
</dbReference>
<dbReference type="Gene3D" id="1.10.275.10">
    <property type="entry name" value="Fumarase/aspartase (N-terminal domain)"/>
    <property type="match status" value="1"/>
</dbReference>
<sequence>MKILIHTFQNAERQHNITIDGVGISYLYVIERDAGRLIDCRARMKFSPLGACALAGTWLPIDRFMTSDALGFTAPMRNSIDAVSDRDFLLEFLSANAITAVHLSRLGEEWVLWASEEFGFITPSDSVSTGSSIMPEKKNLDPMELVCGKSGRVIGGLVTLLTACKGLPHAYNRDLQEDEEPVFDSVRAILGMLEVSAEFAMNITFNRERIQKSLPAGFPGATTLADYLVKKLSSEPHASQGIVNFDYKGKDYRNQIQLGNGSLLGASYIQSVSNHLSLGEEVLWTGQHQKSGVGYAARYNTDKMVATGQIASTGMALLSYVQKVSDKCRLRGKVDSNGVCAAFLEERLNMGLNFILSAELDHKKKDYKFGFGLTVGE</sequence>
<proteinExistence type="inferred from homology"/>
<dbReference type="InterPro" id="IPR009049">
    <property type="entry name" value="Argininosuccinate_lyase"/>
</dbReference>
<dbReference type="Gene3D" id="2.40.160.10">
    <property type="entry name" value="Porin"/>
    <property type="match status" value="2"/>
</dbReference>
<dbReference type="PANTHER" id="PTHR43814">
    <property type="entry name" value="ARGININOSUCCINATE LYASE"/>
    <property type="match status" value="1"/>
</dbReference>
<dbReference type="Proteomes" id="UP001058974">
    <property type="component" value="Chromosome 7"/>
</dbReference>
<dbReference type="Pfam" id="PF00206">
    <property type="entry name" value="Lyase_1"/>
    <property type="match status" value="1"/>
</dbReference>
<feature type="domain" description="Fumarate lyase N-terminal" evidence="2">
    <location>
        <begin position="25"/>
        <end position="155"/>
    </location>
</feature>
<comment type="similarity">
    <text evidence="1">Belongs to the lyase 1 family. Argininosuccinate lyase subfamily.</text>
</comment>
<dbReference type="InterPro" id="IPR027246">
    <property type="entry name" value="Porin_Euk/Tom40"/>
</dbReference>
<evidence type="ECO:0000313" key="4">
    <source>
        <dbReference type="Proteomes" id="UP001058974"/>
    </source>
</evidence>
<dbReference type="Pfam" id="PF01459">
    <property type="entry name" value="Porin_3"/>
    <property type="match status" value="1"/>
</dbReference>
<dbReference type="PRINTS" id="PR00149">
    <property type="entry name" value="FUMRATELYASE"/>
</dbReference>
<accession>A0A9D4VG38</accession>
<gene>
    <name evidence="3" type="ORF">KIW84_070193</name>
</gene>
<protein>
    <recommendedName>
        <fullName evidence="2">Fumarate lyase N-terminal domain-containing protein</fullName>
    </recommendedName>
</protein>
<evidence type="ECO:0000256" key="1">
    <source>
        <dbReference type="ARBA" id="ARBA00010755"/>
    </source>
</evidence>